<accession>A0A218WXT9</accession>
<dbReference type="Proteomes" id="UP000197138">
    <property type="component" value="Unassembled WGS sequence"/>
</dbReference>
<dbReference type="EMBL" id="MTKT01002534">
    <property type="protein sequence ID" value="OWM77339.1"/>
    <property type="molecule type" value="Genomic_DNA"/>
</dbReference>
<evidence type="ECO:0000313" key="1">
    <source>
        <dbReference type="EMBL" id="OWM77339.1"/>
    </source>
</evidence>
<dbReference type="AlphaFoldDB" id="A0A218WXT9"/>
<sequence length="122" mass="14109">MASTVYGRHPASSFHKEVLRIRISTENGLLCSSEITREIEKGFAVYFAKLHLFARVFRAMQRQLHLSLFLQTGLQLCIFEEGYACYVAWKSFEVSVWLPRNNLKHCSCSVCLWDMAASDIWN</sequence>
<evidence type="ECO:0000313" key="2">
    <source>
        <dbReference type="Proteomes" id="UP000197138"/>
    </source>
</evidence>
<gene>
    <name evidence="1" type="ORF">CDL15_Pgr016736</name>
</gene>
<organism evidence="1 2">
    <name type="scientific">Punica granatum</name>
    <name type="common">Pomegranate</name>
    <dbReference type="NCBI Taxonomy" id="22663"/>
    <lineage>
        <taxon>Eukaryota</taxon>
        <taxon>Viridiplantae</taxon>
        <taxon>Streptophyta</taxon>
        <taxon>Embryophyta</taxon>
        <taxon>Tracheophyta</taxon>
        <taxon>Spermatophyta</taxon>
        <taxon>Magnoliopsida</taxon>
        <taxon>eudicotyledons</taxon>
        <taxon>Gunneridae</taxon>
        <taxon>Pentapetalae</taxon>
        <taxon>rosids</taxon>
        <taxon>malvids</taxon>
        <taxon>Myrtales</taxon>
        <taxon>Lythraceae</taxon>
        <taxon>Punica</taxon>
    </lineage>
</organism>
<protein>
    <submittedName>
        <fullName evidence="1">Uncharacterized protein</fullName>
    </submittedName>
</protein>
<name>A0A218WXT9_PUNGR</name>
<comment type="caution">
    <text evidence="1">The sequence shown here is derived from an EMBL/GenBank/DDBJ whole genome shotgun (WGS) entry which is preliminary data.</text>
</comment>
<proteinExistence type="predicted"/>
<reference evidence="2" key="1">
    <citation type="journal article" date="2017" name="Plant J.">
        <title>The pomegranate (Punica granatum L.) genome and the genomics of punicalagin biosynthesis.</title>
        <authorList>
            <person name="Qin G."/>
            <person name="Xu C."/>
            <person name="Ming R."/>
            <person name="Tang H."/>
            <person name="Guyot R."/>
            <person name="Kramer E.M."/>
            <person name="Hu Y."/>
            <person name="Yi X."/>
            <person name="Qi Y."/>
            <person name="Xu X."/>
            <person name="Gao Z."/>
            <person name="Pan H."/>
            <person name="Jian J."/>
            <person name="Tian Y."/>
            <person name="Yue Z."/>
            <person name="Xu Y."/>
        </authorList>
    </citation>
    <scope>NUCLEOTIDE SEQUENCE [LARGE SCALE GENOMIC DNA]</scope>
    <source>
        <strain evidence="2">cv. Dabenzi</strain>
    </source>
</reference>